<dbReference type="Gene3D" id="3.40.630.30">
    <property type="match status" value="1"/>
</dbReference>
<protein>
    <submittedName>
        <fullName evidence="4">GNAT family N-acetyltransferase</fullName>
    </submittedName>
</protein>
<dbReference type="InterPro" id="IPR016181">
    <property type="entry name" value="Acyl_CoA_acyltransferase"/>
</dbReference>
<dbReference type="CDD" id="cd04301">
    <property type="entry name" value="NAT_SF"/>
    <property type="match status" value="1"/>
</dbReference>
<dbReference type="SUPFAM" id="SSF55729">
    <property type="entry name" value="Acyl-CoA N-acyltransferases (Nat)"/>
    <property type="match status" value="1"/>
</dbReference>
<accession>A0A931I2G1</accession>
<evidence type="ECO:0000313" key="4">
    <source>
        <dbReference type="EMBL" id="MBH0238199.1"/>
    </source>
</evidence>
<keyword evidence="5" id="KW-1185">Reference proteome</keyword>
<sequence>MHIDPDHLAIRPATDADGNAVAHLIAGVFAEYDGCPFVFDEFPELVAPASHFAAHGGALFLLVTAADRVVGSVGYSRPEPGVAELHKLYLVKELRGRGLAGRLFSEVTAALAGSDVGAIRLWTDTRFESGHRFYERLGFRRQPTTRFLADATNAWEYAYRLDLGGDAPAP</sequence>
<reference evidence="4" key="1">
    <citation type="submission" date="2020-12" db="EMBL/GenBank/DDBJ databases">
        <title>Methylobrevis albus sp. nov., isolated from fresh water lack sediment.</title>
        <authorList>
            <person name="Zou Q."/>
        </authorList>
    </citation>
    <scope>NUCLEOTIDE SEQUENCE</scope>
    <source>
        <strain evidence="4">L22</strain>
    </source>
</reference>
<dbReference type="Pfam" id="PF00583">
    <property type="entry name" value="Acetyltransf_1"/>
    <property type="match status" value="1"/>
</dbReference>
<comment type="caution">
    <text evidence="4">The sequence shown here is derived from an EMBL/GenBank/DDBJ whole genome shotgun (WGS) entry which is preliminary data.</text>
</comment>
<dbReference type="PROSITE" id="PS51186">
    <property type="entry name" value="GNAT"/>
    <property type="match status" value="1"/>
</dbReference>
<keyword evidence="2" id="KW-0012">Acyltransferase</keyword>
<dbReference type="InterPro" id="IPR050832">
    <property type="entry name" value="Bact_Acetyltransf"/>
</dbReference>
<dbReference type="RefSeq" id="WP_197311286.1">
    <property type="nucleotide sequence ID" value="NZ_JADZLT010000050.1"/>
</dbReference>
<organism evidence="4 5">
    <name type="scientific">Methylobrevis albus</name>
    <dbReference type="NCBI Taxonomy" id="2793297"/>
    <lineage>
        <taxon>Bacteria</taxon>
        <taxon>Pseudomonadati</taxon>
        <taxon>Pseudomonadota</taxon>
        <taxon>Alphaproteobacteria</taxon>
        <taxon>Hyphomicrobiales</taxon>
        <taxon>Pleomorphomonadaceae</taxon>
        <taxon>Methylobrevis</taxon>
    </lineage>
</organism>
<evidence type="ECO:0000313" key="5">
    <source>
        <dbReference type="Proteomes" id="UP000631694"/>
    </source>
</evidence>
<dbReference type="PANTHER" id="PTHR43877:SF2">
    <property type="entry name" value="AMINOALKYLPHOSPHONATE N-ACETYLTRANSFERASE-RELATED"/>
    <property type="match status" value="1"/>
</dbReference>
<dbReference type="Proteomes" id="UP000631694">
    <property type="component" value="Unassembled WGS sequence"/>
</dbReference>
<proteinExistence type="predicted"/>
<dbReference type="EMBL" id="JADZLT010000050">
    <property type="protein sequence ID" value="MBH0238199.1"/>
    <property type="molecule type" value="Genomic_DNA"/>
</dbReference>
<dbReference type="PANTHER" id="PTHR43877">
    <property type="entry name" value="AMINOALKYLPHOSPHONATE N-ACETYLTRANSFERASE-RELATED-RELATED"/>
    <property type="match status" value="1"/>
</dbReference>
<feature type="domain" description="N-acetyltransferase" evidence="3">
    <location>
        <begin position="8"/>
        <end position="162"/>
    </location>
</feature>
<evidence type="ECO:0000259" key="3">
    <source>
        <dbReference type="PROSITE" id="PS51186"/>
    </source>
</evidence>
<keyword evidence="1" id="KW-0808">Transferase</keyword>
<evidence type="ECO:0000256" key="1">
    <source>
        <dbReference type="ARBA" id="ARBA00022679"/>
    </source>
</evidence>
<evidence type="ECO:0000256" key="2">
    <source>
        <dbReference type="ARBA" id="ARBA00023315"/>
    </source>
</evidence>
<dbReference type="GO" id="GO:0016747">
    <property type="term" value="F:acyltransferase activity, transferring groups other than amino-acyl groups"/>
    <property type="evidence" value="ECO:0007669"/>
    <property type="project" value="InterPro"/>
</dbReference>
<dbReference type="InterPro" id="IPR000182">
    <property type="entry name" value="GNAT_dom"/>
</dbReference>
<name>A0A931I2G1_9HYPH</name>
<gene>
    <name evidence="4" type="ORF">I5731_10225</name>
</gene>
<dbReference type="AlphaFoldDB" id="A0A931I2G1"/>